<evidence type="ECO:0000313" key="1">
    <source>
        <dbReference type="EMBL" id="ADB04154.1"/>
    </source>
</evidence>
<dbReference type="Proteomes" id="UP000029780">
    <property type="component" value="Segment"/>
</dbReference>
<protein>
    <submittedName>
        <fullName evidence="1">Multiple zinc ribbon protein</fullName>
    </submittedName>
</protein>
<evidence type="ECO:0000313" key="2">
    <source>
        <dbReference type="Proteomes" id="UP000029780"/>
    </source>
</evidence>
<reference evidence="1 2" key="1">
    <citation type="journal article" date="2009" name="Proc. Natl. Acad. Sci. U.S.A.">
        <title>Giant Marseillevirus highlights the role of amoebae as a melting pot in emergence of chimeric microorganisms.</title>
        <authorList>
            <person name="Boyer M."/>
            <person name="Yutin N."/>
            <person name="Pagnier I."/>
            <person name="Barrassi L."/>
            <person name="Fournous G."/>
            <person name="Espinosa L."/>
            <person name="Robert C."/>
            <person name="Azza S."/>
            <person name="Sun S."/>
            <person name="Rossmann M.G."/>
            <person name="Suzan-Monti M."/>
            <person name="La Scola B."/>
            <person name="Koonin E.V."/>
            <person name="Raoult D."/>
        </authorList>
    </citation>
    <scope>NUCLEOTIDE SEQUENCE [LARGE SCALE GENOMIC DNA]</scope>
    <source>
        <strain evidence="1 2">T19</strain>
    </source>
</reference>
<dbReference type="RefSeq" id="YP_003407116.1">
    <property type="nucleotide sequence ID" value="NC_013756.1"/>
</dbReference>
<sequence length="238" mass="27795">MDECEFCKKRFSSFQALQLHIKTARKCLINRENVETRECEYCLKEFLGEASLQKHYTTCRFKERISELVDENRTLKTRVSVLQRELLFFKRAKKKDETSKKKNLLDVQNFEEEFMALLYTTETVIILSGIKKVVKDILRRSEHSGKKLWFASKKLKKIFYLEEGVLFSEKEGKEGKISSVATSCMYWCGERMREELQNETSKKGNHNIGVLAPLASAMGKFSPLDEGKTREFWSALMV</sequence>
<keyword evidence="2" id="KW-1185">Reference proteome</keyword>
<name>D2XB27_GBMV</name>
<organism evidence="1 2">
    <name type="scientific">Marseillevirus marseillevirus</name>
    <name type="common">GBM</name>
    <dbReference type="NCBI Taxonomy" id="694581"/>
    <lineage>
        <taxon>Viruses</taxon>
        <taxon>Varidnaviria</taxon>
        <taxon>Bamfordvirae</taxon>
        <taxon>Nucleocytoviricota</taxon>
        <taxon>Megaviricetes</taxon>
        <taxon>Pimascovirales</taxon>
        <taxon>Pimascovirales incertae sedis</taxon>
        <taxon>Marseilleviridae</taxon>
        <taxon>Marseillevirus</taxon>
        <taxon>Marseillevirus massiliense</taxon>
    </lineage>
</organism>
<dbReference type="KEGG" id="vg:8746628"/>
<gene>
    <name evidence="1" type="ORF">MAR_ORF391</name>
</gene>
<dbReference type="OrthoDB" id="36377at10239"/>
<dbReference type="EMBL" id="GU071086">
    <property type="protein sequence ID" value="ADB04154.1"/>
    <property type="molecule type" value="Genomic_DNA"/>
</dbReference>
<dbReference type="Gene3D" id="3.30.160.60">
    <property type="entry name" value="Classic Zinc Finger"/>
    <property type="match status" value="1"/>
</dbReference>
<accession>D2XB27</accession>
<dbReference type="GeneID" id="8746628"/>
<organismHost>
    <name type="scientific">Acanthamoeba</name>
    <dbReference type="NCBI Taxonomy" id="5754"/>
</organismHost>
<proteinExistence type="predicted"/>